<keyword evidence="2" id="KW-1185">Reference proteome</keyword>
<dbReference type="OrthoDB" id="6753909at2759"/>
<dbReference type="Proteomes" id="UP001153712">
    <property type="component" value="Chromosome 15"/>
</dbReference>
<gene>
    <name evidence="1" type="ORF">PHYEVI_LOCUS4256</name>
</gene>
<evidence type="ECO:0000313" key="2">
    <source>
        <dbReference type="Proteomes" id="UP001153712"/>
    </source>
</evidence>
<protein>
    <submittedName>
        <fullName evidence="1">Uncharacterized protein</fullName>
    </submittedName>
</protein>
<dbReference type="AlphaFoldDB" id="A0A9N9TPK0"/>
<evidence type="ECO:0000313" key="1">
    <source>
        <dbReference type="EMBL" id="CAG9857858.1"/>
    </source>
</evidence>
<proteinExistence type="predicted"/>
<sequence>MDPELKSRFFRSIDRKISSFRPDENWLTCPTSCYGANSYFISMRKELYYIGRMKIRARREKLYRLLLDDFSREESELRSVDMAYIPTYY</sequence>
<accession>A0A9N9TPK0</accession>
<reference evidence="1" key="1">
    <citation type="submission" date="2022-01" db="EMBL/GenBank/DDBJ databases">
        <authorList>
            <person name="King R."/>
        </authorList>
    </citation>
    <scope>NUCLEOTIDE SEQUENCE</scope>
</reference>
<organism evidence="1 2">
    <name type="scientific">Phyllotreta striolata</name>
    <name type="common">Striped flea beetle</name>
    <name type="synonym">Crioceris striolata</name>
    <dbReference type="NCBI Taxonomy" id="444603"/>
    <lineage>
        <taxon>Eukaryota</taxon>
        <taxon>Metazoa</taxon>
        <taxon>Ecdysozoa</taxon>
        <taxon>Arthropoda</taxon>
        <taxon>Hexapoda</taxon>
        <taxon>Insecta</taxon>
        <taxon>Pterygota</taxon>
        <taxon>Neoptera</taxon>
        <taxon>Endopterygota</taxon>
        <taxon>Coleoptera</taxon>
        <taxon>Polyphaga</taxon>
        <taxon>Cucujiformia</taxon>
        <taxon>Chrysomeloidea</taxon>
        <taxon>Chrysomelidae</taxon>
        <taxon>Galerucinae</taxon>
        <taxon>Alticini</taxon>
        <taxon>Phyllotreta</taxon>
    </lineage>
</organism>
<dbReference type="EMBL" id="OU900108">
    <property type="protein sequence ID" value="CAG9857858.1"/>
    <property type="molecule type" value="Genomic_DNA"/>
</dbReference>
<name>A0A9N9TPK0_PHYSR</name>